<feature type="compositionally biased region" description="Basic and acidic residues" evidence="1">
    <location>
        <begin position="16"/>
        <end position="26"/>
    </location>
</feature>
<name>A0A0V0TYY0_9BILA</name>
<accession>A0A0V0TYY0</accession>
<sequence>LQLGPRHHCLGGAPPPRREGIARVERCPPISERGRSVGGLQHGVSTSGADVRPVSSWNGLRGAGPPGSSSTRVRGRALKQASTSHRTVRSSSSSNSACPRTFRNDSFIVRIRRSQYPPIHGARGGINFHWILCPARSRCTRSTSISCHSRRSSAAALWKERKLSVWMTAGRPRRAMKRRRACNTPTVDISGTSSKCTARDTMHVIRHTYRGEVVFLVARTNKGPAKSMPTWAKAGAGFDLTAGRSAIFGWGGRPVAQRHWRQPRSTCLTRLRPRGIQ</sequence>
<gene>
    <name evidence="2" type="ORF">T05_15819</name>
</gene>
<feature type="compositionally biased region" description="Low complexity" evidence="1">
    <location>
        <begin position="82"/>
        <end position="96"/>
    </location>
</feature>
<protein>
    <submittedName>
        <fullName evidence="2">Uncharacterized protein</fullName>
    </submittedName>
</protein>
<evidence type="ECO:0000256" key="1">
    <source>
        <dbReference type="SAM" id="MobiDB-lite"/>
    </source>
</evidence>
<dbReference type="OrthoDB" id="10581559at2759"/>
<comment type="caution">
    <text evidence="2">The sequence shown here is derived from an EMBL/GenBank/DDBJ whole genome shotgun (WGS) entry which is preliminary data.</text>
</comment>
<dbReference type="EMBL" id="JYDJ01000101">
    <property type="protein sequence ID" value="KRX44230.1"/>
    <property type="molecule type" value="Genomic_DNA"/>
</dbReference>
<feature type="region of interest" description="Disordered" evidence="1">
    <location>
        <begin position="1"/>
        <end position="98"/>
    </location>
</feature>
<organism evidence="2 3">
    <name type="scientific">Trichinella murrelli</name>
    <dbReference type="NCBI Taxonomy" id="144512"/>
    <lineage>
        <taxon>Eukaryota</taxon>
        <taxon>Metazoa</taxon>
        <taxon>Ecdysozoa</taxon>
        <taxon>Nematoda</taxon>
        <taxon>Enoplea</taxon>
        <taxon>Dorylaimia</taxon>
        <taxon>Trichinellida</taxon>
        <taxon>Trichinellidae</taxon>
        <taxon>Trichinella</taxon>
    </lineage>
</organism>
<dbReference type="Proteomes" id="UP000055048">
    <property type="component" value="Unassembled WGS sequence"/>
</dbReference>
<dbReference type="AlphaFoldDB" id="A0A0V0TYY0"/>
<evidence type="ECO:0000313" key="3">
    <source>
        <dbReference type="Proteomes" id="UP000055048"/>
    </source>
</evidence>
<keyword evidence="3" id="KW-1185">Reference proteome</keyword>
<reference evidence="2 3" key="1">
    <citation type="submission" date="2015-01" db="EMBL/GenBank/DDBJ databases">
        <title>Evolution of Trichinella species and genotypes.</title>
        <authorList>
            <person name="Korhonen P.K."/>
            <person name="Edoardo P."/>
            <person name="Giuseppe L.R."/>
            <person name="Gasser R.B."/>
        </authorList>
    </citation>
    <scope>NUCLEOTIDE SEQUENCE [LARGE SCALE GENOMIC DNA]</scope>
    <source>
        <strain evidence="2">ISS417</strain>
    </source>
</reference>
<proteinExistence type="predicted"/>
<evidence type="ECO:0000313" key="2">
    <source>
        <dbReference type="EMBL" id="KRX44230.1"/>
    </source>
</evidence>
<feature type="non-terminal residue" evidence="2">
    <location>
        <position position="1"/>
    </location>
</feature>